<protein>
    <submittedName>
        <fullName evidence="1">Uncharacterized protein</fullName>
    </submittedName>
</protein>
<reference evidence="1 2" key="1">
    <citation type="submission" date="2012-02" db="EMBL/GenBank/DDBJ databases">
        <title>Complete sequence of chromosome of Singulisphaera acidiphila DSM 18658.</title>
        <authorList>
            <consortium name="US DOE Joint Genome Institute (JGI-PGF)"/>
            <person name="Lucas S."/>
            <person name="Copeland A."/>
            <person name="Lapidus A."/>
            <person name="Glavina del Rio T."/>
            <person name="Dalin E."/>
            <person name="Tice H."/>
            <person name="Bruce D."/>
            <person name="Goodwin L."/>
            <person name="Pitluck S."/>
            <person name="Peters L."/>
            <person name="Ovchinnikova G."/>
            <person name="Chertkov O."/>
            <person name="Kyrpides N."/>
            <person name="Mavromatis K."/>
            <person name="Ivanova N."/>
            <person name="Brettin T."/>
            <person name="Detter J.C."/>
            <person name="Han C."/>
            <person name="Larimer F."/>
            <person name="Land M."/>
            <person name="Hauser L."/>
            <person name="Markowitz V."/>
            <person name="Cheng J.-F."/>
            <person name="Hugenholtz P."/>
            <person name="Woyke T."/>
            <person name="Wu D."/>
            <person name="Tindall B."/>
            <person name="Pomrenke H."/>
            <person name="Brambilla E."/>
            <person name="Klenk H.-P."/>
            <person name="Eisen J.A."/>
        </authorList>
    </citation>
    <scope>NUCLEOTIDE SEQUENCE [LARGE SCALE GENOMIC DNA]</scope>
    <source>
        <strain evidence="2">ATCC BAA-1392 / DSM 18658 / VKM B-2454 / MOB10</strain>
    </source>
</reference>
<dbReference type="STRING" id="886293.Sinac_3525"/>
<dbReference type="EMBL" id="CP003364">
    <property type="protein sequence ID" value="AGA27781.1"/>
    <property type="molecule type" value="Genomic_DNA"/>
</dbReference>
<gene>
    <name evidence="1" type="ordered locus">Sinac_3525</name>
</gene>
<accession>L0DGH3</accession>
<dbReference type="KEGG" id="saci:Sinac_3525"/>
<keyword evidence="2" id="KW-1185">Reference proteome</keyword>
<dbReference type="AlphaFoldDB" id="L0DGH3"/>
<evidence type="ECO:0000313" key="1">
    <source>
        <dbReference type="EMBL" id="AGA27781.1"/>
    </source>
</evidence>
<dbReference type="HOGENOM" id="CLU_2411587_0_0_0"/>
<dbReference type="Proteomes" id="UP000010798">
    <property type="component" value="Chromosome"/>
</dbReference>
<organism evidence="1 2">
    <name type="scientific">Singulisphaera acidiphila (strain ATCC BAA-1392 / DSM 18658 / VKM B-2454 / MOB10)</name>
    <dbReference type="NCBI Taxonomy" id="886293"/>
    <lineage>
        <taxon>Bacteria</taxon>
        <taxon>Pseudomonadati</taxon>
        <taxon>Planctomycetota</taxon>
        <taxon>Planctomycetia</taxon>
        <taxon>Isosphaerales</taxon>
        <taxon>Isosphaeraceae</taxon>
        <taxon>Singulisphaera</taxon>
    </lineage>
</organism>
<evidence type="ECO:0000313" key="2">
    <source>
        <dbReference type="Proteomes" id="UP000010798"/>
    </source>
</evidence>
<name>L0DGH3_SINAD</name>
<proteinExistence type="predicted"/>
<sequence length="92" mass="9930">MSHYFGYRGFVTGEIGINFPKGGISATGTNYLAGQHGTRGGNLARAPRAFAISRAPRVRLESIVWKLSRRGGLRRPGTSDLTELLLGTRPTS</sequence>